<evidence type="ECO:0000256" key="2">
    <source>
        <dbReference type="SAM" id="SignalP"/>
    </source>
</evidence>
<reference evidence="3 4" key="1">
    <citation type="journal article" date="2020" name="G3 (Bethesda)">
        <title>Genetic Underpinnings of Host Manipulation by Ophiocordyceps as Revealed by Comparative Transcriptomics.</title>
        <authorList>
            <person name="Will I."/>
            <person name="Das B."/>
            <person name="Trinh T."/>
            <person name="Brachmann A."/>
            <person name="Ohm R.A."/>
            <person name="de Bekker C."/>
        </authorList>
    </citation>
    <scope>NUCLEOTIDE SEQUENCE [LARGE SCALE GENOMIC DNA]</scope>
    <source>
        <strain evidence="3 4">EC05</strain>
    </source>
</reference>
<dbReference type="PANTHER" id="PTHR31410">
    <property type="entry name" value="TRANSMEMBRANE PROTEIN 246"/>
    <property type="match status" value="1"/>
</dbReference>
<dbReference type="InterPro" id="IPR029675">
    <property type="entry name" value="PGAP4"/>
</dbReference>
<gene>
    <name evidence="3" type="ORF">GQ602_003901</name>
</gene>
<dbReference type="CDD" id="cd22189">
    <property type="entry name" value="PGAP4-like_fungal"/>
    <property type="match status" value="1"/>
</dbReference>
<dbReference type="PANTHER" id="PTHR31410:SF1">
    <property type="entry name" value="POST-GPI ATTACHMENT TO PROTEINS FACTOR 4"/>
    <property type="match status" value="1"/>
</dbReference>
<dbReference type="AlphaFoldDB" id="A0A8H4Q5V9"/>
<organism evidence="3 4">
    <name type="scientific">Ophiocordyceps camponoti-floridani</name>
    <dbReference type="NCBI Taxonomy" id="2030778"/>
    <lineage>
        <taxon>Eukaryota</taxon>
        <taxon>Fungi</taxon>
        <taxon>Dikarya</taxon>
        <taxon>Ascomycota</taxon>
        <taxon>Pezizomycotina</taxon>
        <taxon>Sordariomycetes</taxon>
        <taxon>Hypocreomycetidae</taxon>
        <taxon>Hypocreales</taxon>
        <taxon>Ophiocordycipitaceae</taxon>
        <taxon>Ophiocordyceps</taxon>
    </lineage>
</organism>
<keyword evidence="2" id="KW-0732">Signal</keyword>
<dbReference type="GO" id="GO:0006506">
    <property type="term" value="P:GPI anchor biosynthetic process"/>
    <property type="evidence" value="ECO:0007669"/>
    <property type="project" value="InterPro"/>
</dbReference>
<protein>
    <submittedName>
        <fullName evidence="3">Integral membrane protein</fullName>
    </submittedName>
</protein>
<feature type="signal peptide" evidence="2">
    <location>
        <begin position="1"/>
        <end position="26"/>
    </location>
</feature>
<accession>A0A8H4Q5V9</accession>
<feature type="transmembrane region" description="Helical" evidence="1">
    <location>
        <begin position="277"/>
        <end position="300"/>
    </location>
</feature>
<keyword evidence="1" id="KW-0812">Transmembrane</keyword>
<feature type="chain" id="PRO_5033985750" evidence="2">
    <location>
        <begin position="27"/>
        <end position="410"/>
    </location>
</feature>
<keyword evidence="4" id="KW-1185">Reference proteome</keyword>
<dbReference type="EMBL" id="JAACLJ010000004">
    <property type="protein sequence ID" value="KAF4587208.1"/>
    <property type="molecule type" value="Genomic_DNA"/>
</dbReference>
<dbReference type="Proteomes" id="UP000562929">
    <property type="component" value="Unassembled WGS sequence"/>
</dbReference>
<evidence type="ECO:0000313" key="3">
    <source>
        <dbReference type="EMBL" id="KAF4587208.1"/>
    </source>
</evidence>
<keyword evidence="1" id="KW-1133">Transmembrane helix</keyword>
<evidence type="ECO:0000256" key="1">
    <source>
        <dbReference type="SAM" id="Phobius"/>
    </source>
</evidence>
<sequence>MHLAQLNAGFWLVWLLLLIFSFFNSSDDPSSLFYDGSKAYQQRYSLRRAAEANDYLQRPANKVEQAGPERRLLCIGIPSINRTSESFLGYTVATLTDTLTVEDRASIRLVVLLADRRPESQVAYRQPWLGRIADEVLLYGDEGSKGNDSVYRSVPYGERGVGRVEKMRLDHAVLFETCRDYGSPYFALIEDDVVASPDWFAKLKRGLAYVESRSAKTNKDWIYLRLFYSETFMGWNKEEWPSYSQNVFLIYTMVLLAAFITRSLHRKRKSAAGSARSLALIMALVLGLWIPATIALYFAAGRISTSRINPLAWSWHPAREMPNYGCCAQGLVFPRRHLEGVLSLLRRPPFAFAGDQILEDYAGERALSKWALEPSVLQHVGLRQSSAGDRRAEVWNFSFERQRGGSVEGR</sequence>
<comment type="caution">
    <text evidence="3">The sequence shown here is derived from an EMBL/GenBank/DDBJ whole genome shotgun (WGS) entry which is preliminary data.</text>
</comment>
<evidence type="ECO:0000313" key="4">
    <source>
        <dbReference type="Proteomes" id="UP000562929"/>
    </source>
</evidence>
<dbReference type="GO" id="GO:0016757">
    <property type="term" value="F:glycosyltransferase activity"/>
    <property type="evidence" value="ECO:0007669"/>
    <property type="project" value="InterPro"/>
</dbReference>
<dbReference type="GO" id="GO:0000139">
    <property type="term" value="C:Golgi membrane"/>
    <property type="evidence" value="ECO:0007669"/>
    <property type="project" value="InterPro"/>
</dbReference>
<feature type="transmembrane region" description="Helical" evidence="1">
    <location>
        <begin position="247"/>
        <end position="265"/>
    </location>
</feature>
<dbReference type="OrthoDB" id="2016523at2759"/>
<keyword evidence="1" id="KW-0472">Membrane</keyword>
<name>A0A8H4Q5V9_9HYPO</name>
<proteinExistence type="predicted"/>